<feature type="domain" description="PhoD-like phosphatase metallophosphatase" evidence="2">
    <location>
        <begin position="150"/>
        <end position="482"/>
    </location>
</feature>
<dbReference type="CDD" id="cd07389">
    <property type="entry name" value="MPP_PhoD"/>
    <property type="match status" value="1"/>
</dbReference>
<dbReference type="Proteomes" id="UP000714380">
    <property type="component" value="Unassembled WGS sequence"/>
</dbReference>
<feature type="chain" id="PRO_5045640219" evidence="1">
    <location>
        <begin position="31"/>
        <end position="557"/>
    </location>
</feature>
<dbReference type="Gene3D" id="3.60.21.70">
    <property type="entry name" value="PhoD-like phosphatase"/>
    <property type="match status" value="1"/>
</dbReference>
<dbReference type="InterPro" id="IPR006311">
    <property type="entry name" value="TAT_signal"/>
</dbReference>
<evidence type="ECO:0000259" key="2">
    <source>
        <dbReference type="Pfam" id="PF09423"/>
    </source>
</evidence>
<dbReference type="EMBL" id="JAEDAH010000096">
    <property type="protein sequence ID" value="MCA6064932.1"/>
    <property type="molecule type" value="Genomic_DNA"/>
</dbReference>
<dbReference type="InterPro" id="IPR038607">
    <property type="entry name" value="PhoD-like_sf"/>
</dbReference>
<comment type="caution">
    <text evidence="4">The sequence shown here is derived from an EMBL/GenBank/DDBJ whole genome shotgun (WGS) entry which is preliminary data.</text>
</comment>
<dbReference type="Gene3D" id="2.60.40.380">
    <property type="entry name" value="Purple acid phosphatase-like, N-terminal"/>
    <property type="match status" value="1"/>
</dbReference>
<evidence type="ECO:0000313" key="5">
    <source>
        <dbReference type="Proteomes" id="UP000714380"/>
    </source>
</evidence>
<evidence type="ECO:0000313" key="4">
    <source>
        <dbReference type="EMBL" id="MCA6064932.1"/>
    </source>
</evidence>
<keyword evidence="1" id="KW-0732">Signal</keyword>
<dbReference type="InterPro" id="IPR018946">
    <property type="entry name" value="PhoD-like_MPP"/>
</dbReference>
<dbReference type="InterPro" id="IPR052900">
    <property type="entry name" value="Phospholipid_Metab_Enz"/>
</dbReference>
<dbReference type="InterPro" id="IPR029052">
    <property type="entry name" value="Metallo-depent_PP-like"/>
</dbReference>
<proteinExistence type="predicted"/>
<organism evidence="4 5">
    <name type="scientific">Thalassolituus marinus</name>
    <dbReference type="NCBI Taxonomy" id="671053"/>
    <lineage>
        <taxon>Bacteria</taxon>
        <taxon>Pseudomonadati</taxon>
        <taxon>Pseudomonadota</taxon>
        <taxon>Gammaproteobacteria</taxon>
        <taxon>Oceanospirillales</taxon>
        <taxon>Oceanospirillaceae</taxon>
        <taxon>Thalassolituus</taxon>
    </lineage>
</organism>
<name>A0ABS7ZTL6_9GAMM</name>
<keyword evidence="5" id="KW-1185">Reference proteome</keyword>
<evidence type="ECO:0000259" key="3">
    <source>
        <dbReference type="Pfam" id="PF16655"/>
    </source>
</evidence>
<gene>
    <name evidence="4" type="ORF">I9W95_15090</name>
</gene>
<feature type="signal peptide" evidence="1">
    <location>
        <begin position="1"/>
        <end position="30"/>
    </location>
</feature>
<reference evidence="4 5" key="1">
    <citation type="submission" date="2020-12" db="EMBL/GenBank/DDBJ databases">
        <title>Novel Thalassolituus-related marine hydrocarbonoclastic bacteria mediated algae-derived hydrocarbons mineralization in twilight zone of the northern South China Sea.</title>
        <authorList>
            <person name="Dong C."/>
        </authorList>
    </citation>
    <scope>NUCLEOTIDE SEQUENCE [LARGE SCALE GENOMIC DNA]</scope>
    <source>
        <strain evidence="4 5">IMCC1826</strain>
    </source>
</reference>
<dbReference type="RefSeq" id="WP_225676380.1">
    <property type="nucleotide sequence ID" value="NZ_JAEDAH010000096.1"/>
</dbReference>
<dbReference type="Pfam" id="PF09423">
    <property type="entry name" value="PhoD"/>
    <property type="match status" value="1"/>
</dbReference>
<feature type="domain" description="Phospholipase D N-terminal" evidence="3">
    <location>
        <begin position="48"/>
        <end position="139"/>
    </location>
</feature>
<dbReference type="InterPro" id="IPR032093">
    <property type="entry name" value="PhoD_N"/>
</dbReference>
<dbReference type="PANTHER" id="PTHR43606:SF2">
    <property type="entry name" value="ALKALINE PHOSPHATASE FAMILY PROTEIN (AFU_ORTHOLOGUE AFUA_5G03860)"/>
    <property type="match status" value="1"/>
</dbReference>
<evidence type="ECO:0000256" key="1">
    <source>
        <dbReference type="SAM" id="SignalP"/>
    </source>
</evidence>
<accession>A0ABS7ZTL6</accession>
<dbReference type="PROSITE" id="PS51318">
    <property type="entry name" value="TAT"/>
    <property type="match status" value="1"/>
</dbReference>
<protein>
    <submittedName>
        <fullName evidence="4">Alkaline phosphatase D family protein</fullName>
    </submittedName>
</protein>
<dbReference type="Pfam" id="PF16655">
    <property type="entry name" value="PhoD_N"/>
    <property type="match status" value="1"/>
</dbReference>
<sequence>MSLSRRSFLRRSCQASAALASVAATTPVMAADRQNVALPRSRRYPFQHGVASGDPLTDAVILWTRITPPAGQSFLSLPYRWRIALDPQLQQVVSEGEGYTDSSRDFTVKVDVQGLSPATSYYYVFEALDQVSDVGRSRTLPQGHVEHLRMAFTSCSNYARGCFNVYRELANRSDLDVVLHLGDYIYEYGNIEQSLVSGRVHEPAHETLTLADYRRRHAQYKTDNDLQAVHRQHAFMVIWDDHEVANNAWPGGADNHTEGEEGEWSVRLSGAVQAYMEWMPIREQQGGIYRNFRFGDLLDLNLLDTRLAGRDAQANSDAERNREDRTLLGFEQENWLADSLAAAQQEGVCWKLMGQQVMVGQLGTNDTPFNYDQWDGYPAARRRLFDSVRNAAVDNFVVLTGDIHSSWAMTLHDDPFAEQPQPALGVELVTPAVTSSGIENRTQAGLAAATLESLLPHLNFVDFHYRGYVLLDINHQRLQAEWWVVDNILSHRYVSEPLRALQIPAGQSTLVAAPGISPTRQAAAPAPDFTPSLAWLRHWHPGDYLQPMDGMLAARGR</sequence>
<dbReference type="SUPFAM" id="SSF56300">
    <property type="entry name" value="Metallo-dependent phosphatases"/>
    <property type="match status" value="1"/>
</dbReference>
<dbReference type="PANTHER" id="PTHR43606">
    <property type="entry name" value="PHOSPHATASE, PUTATIVE (AFU_ORTHOLOGUE AFUA_6G08710)-RELATED"/>
    <property type="match status" value="1"/>
</dbReference>